<evidence type="ECO:0000256" key="3">
    <source>
        <dbReference type="ARBA" id="ARBA00022448"/>
    </source>
</evidence>
<evidence type="ECO:0000256" key="6">
    <source>
        <dbReference type="ARBA" id="ARBA00022989"/>
    </source>
</evidence>
<evidence type="ECO:0000256" key="1">
    <source>
        <dbReference type="ARBA" id="ARBA00004651"/>
    </source>
</evidence>
<feature type="transmembrane region" description="Helical" evidence="8">
    <location>
        <begin position="342"/>
        <end position="360"/>
    </location>
</feature>
<keyword evidence="7 8" id="KW-0472">Membrane</keyword>
<keyword evidence="3" id="KW-0813">Transport</keyword>
<dbReference type="InterPro" id="IPR047817">
    <property type="entry name" value="ABC2_TM_bact-type"/>
</dbReference>
<dbReference type="InterPro" id="IPR051449">
    <property type="entry name" value="ABC-2_transporter_component"/>
</dbReference>
<evidence type="ECO:0000259" key="9">
    <source>
        <dbReference type="PROSITE" id="PS51012"/>
    </source>
</evidence>
<feature type="transmembrane region" description="Helical" evidence="8">
    <location>
        <begin position="283"/>
        <end position="302"/>
    </location>
</feature>
<feature type="transmembrane region" description="Helical" evidence="8">
    <location>
        <begin position="215"/>
        <end position="244"/>
    </location>
</feature>
<feature type="transmembrane region" description="Helical" evidence="8">
    <location>
        <begin position="31"/>
        <end position="49"/>
    </location>
</feature>
<protein>
    <submittedName>
        <fullName evidence="10">ABC transporter permease</fullName>
    </submittedName>
</protein>
<evidence type="ECO:0000256" key="5">
    <source>
        <dbReference type="ARBA" id="ARBA00022692"/>
    </source>
</evidence>
<evidence type="ECO:0000256" key="8">
    <source>
        <dbReference type="SAM" id="Phobius"/>
    </source>
</evidence>
<proteinExistence type="inferred from homology"/>
<dbReference type="InterPro" id="IPR013525">
    <property type="entry name" value="ABC2_TM"/>
</dbReference>
<sequence length="361" mass="39374">MAGGMLRSLRRLGALLRKEFLQLLRDPRMRFVLVAPPLIELVLFGYAATFDVRHAEVAVVDHDGSQASRELVAAVRATGHYTLHFLPDMRAASAAMDDNRVRVILQIPPDLQHAQTVQLVGDGSDPNSAQLIAGELSRVISQASLVAAGALPAIRVEERAWFNPNLEDRWYFIPGILANVVFVATMMLSAMVVVREREFGTLERLLVTPVGRIEFLLAKMVPVACVGLFDTMLITLVATAWFGIPLRGELAAVAGATLVLLLGTQGLGLLASTHAATQQQAMMWAAFFIMPMIVLSGFAFPISNMPPLLQWLSWLDPLRYYLVVVRDLFLKGGGLGSHPFEYAAMALLGIGALGLALPRLR</sequence>
<keyword evidence="5 8" id="KW-0812">Transmembrane</keyword>
<name>A0ABW0NI39_9BURK</name>
<feature type="transmembrane region" description="Helical" evidence="8">
    <location>
        <begin position="171"/>
        <end position="194"/>
    </location>
</feature>
<accession>A0ABW0NI39</accession>
<dbReference type="Gene3D" id="3.40.1710.10">
    <property type="entry name" value="abc type-2 transporter like domain"/>
    <property type="match status" value="1"/>
</dbReference>
<dbReference type="Pfam" id="PF12698">
    <property type="entry name" value="ABC2_membrane_3"/>
    <property type="match status" value="1"/>
</dbReference>
<comment type="caution">
    <text evidence="10">The sequence shown here is derived from an EMBL/GenBank/DDBJ whole genome shotgun (WGS) entry which is preliminary data.</text>
</comment>
<comment type="similarity">
    <text evidence="2">Belongs to the ABC-2 integral membrane protein family.</text>
</comment>
<dbReference type="EMBL" id="JBHSMF010000010">
    <property type="protein sequence ID" value="MFC5499720.1"/>
    <property type="molecule type" value="Genomic_DNA"/>
</dbReference>
<keyword evidence="11" id="KW-1185">Reference proteome</keyword>
<gene>
    <name evidence="10" type="ORF">ACFPOE_19410</name>
</gene>
<feature type="transmembrane region" description="Helical" evidence="8">
    <location>
        <begin position="250"/>
        <end position="271"/>
    </location>
</feature>
<dbReference type="PANTHER" id="PTHR30294:SF29">
    <property type="entry name" value="MULTIDRUG ABC TRANSPORTER PERMEASE YBHS-RELATED"/>
    <property type="match status" value="1"/>
</dbReference>
<dbReference type="RefSeq" id="WP_376851971.1">
    <property type="nucleotide sequence ID" value="NZ_JBHSMF010000010.1"/>
</dbReference>
<comment type="subcellular location">
    <subcellularLocation>
        <location evidence="1">Cell membrane</location>
        <topology evidence="1">Multi-pass membrane protein</topology>
    </subcellularLocation>
</comment>
<keyword evidence="4" id="KW-1003">Cell membrane</keyword>
<evidence type="ECO:0000313" key="11">
    <source>
        <dbReference type="Proteomes" id="UP001596037"/>
    </source>
</evidence>
<evidence type="ECO:0000256" key="4">
    <source>
        <dbReference type="ARBA" id="ARBA00022475"/>
    </source>
</evidence>
<dbReference type="PROSITE" id="PS51012">
    <property type="entry name" value="ABC_TM2"/>
    <property type="match status" value="1"/>
</dbReference>
<dbReference type="PANTHER" id="PTHR30294">
    <property type="entry name" value="MEMBRANE COMPONENT OF ABC TRANSPORTER YHHJ-RELATED"/>
    <property type="match status" value="1"/>
</dbReference>
<evidence type="ECO:0000256" key="2">
    <source>
        <dbReference type="ARBA" id="ARBA00007783"/>
    </source>
</evidence>
<reference evidence="11" key="1">
    <citation type="journal article" date="2019" name="Int. J. Syst. Evol. Microbiol.">
        <title>The Global Catalogue of Microorganisms (GCM) 10K type strain sequencing project: providing services to taxonomists for standard genome sequencing and annotation.</title>
        <authorList>
            <consortium name="The Broad Institute Genomics Platform"/>
            <consortium name="The Broad Institute Genome Sequencing Center for Infectious Disease"/>
            <person name="Wu L."/>
            <person name="Ma J."/>
        </authorList>
    </citation>
    <scope>NUCLEOTIDE SEQUENCE [LARGE SCALE GENOMIC DNA]</scope>
    <source>
        <strain evidence="11">CCUG 57401</strain>
    </source>
</reference>
<feature type="domain" description="ABC transmembrane type-2" evidence="9">
    <location>
        <begin position="129"/>
        <end position="361"/>
    </location>
</feature>
<keyword evidence="6 8" id="KW-1133">Transmembrane helix</keyword>
<evidence type="ECO:0000313" key="10">
    <source>
        <dbReference type="EMBL" id="MFC5499720.1"/>
    </source>
</evidence>
<organism evidence="10 11">
    <name type="scientific">Caenimonas terrae</name>
    <dbReference type="NCBI Taxonomy" id="696074"/>
    <lineage>
        <taxon>Bacteria</taxon>
        <taxon>Pseudomonadati</taxon>
        <taxon>Pseudomonadota</taxon>
        <taxon>Betaproteobacteria</taxon>
        <taxon>Burkholderiales</taxon>
        <taxon>Comamonadaceae</taxon>
        <taxon>Caenimonas</taxon>
    </lineage>
</organism>
<dbReference type="Proteomes" id="UP001596037">
    <property type="component" value="Unassembled WGS sequence"/>
</dbReference>
<evidence type="ECO:0000256" key="7">
    <source>
        <dbReference type="ARBA" id="ARBA00023136"/>
    </source>
</evidence>